<dbReference type="EMBL" id="CAJVPL010001185">
    <property type="protein sequence ID" value="CAG8557578.1"/>
    <property type="molecule type" value="Genomic_DNA"/>
</dbReference>
<evidence type="ECO:0000313" key="3">
    <source>
        <dbReference type="Proteomes" id="UP000789831"/>
    </source>
</evidence>
<gene>
    <name evidence="2" type="ORF">AGERDE_LOCUS6989</name>
</gene>
<dbReference type="PANTHER" id="PTHR11102:SF160">
    <property type="entry name" value="ERAD-ASSOCIATED E3 UBIQUITIN-PROTEIN LIGASE COMPONENT HRD3"/>
    <property type="match status" value="1"/>
</dbReference>
<evidence type="ECO:0000313" key="2">
    <source>
        <dbReference type="EMBL" id="CAG8557578.1"/>
    </source>
</evidence>
<comment type="similarity">
    <text evidence="1">Belongs to the sel-1 family.</text>
</comment>
<protein>
    <submittedName>
        <fullName evidence="2">10104_t:CDS:1</fullName>
    </submittedName>
</protein>
<dbReference type="OrthoDB" id="2367144at2759"/>
<organism evidence="2 3">
    <name type="scientific">Ambispora gerdemannii</name>
    <dbReference type="NCBI Taxonomy" id="144530"/>
    <lineage>
        <taxon>Eukaryota</taxon>
        <taxon>Fungi</taxon>
        <taxon>Fungi incertae sedis</taxon>
        <taxon>Mucoromycota</taxon>
        <taxon>Glomeromycotina</taxon>
        <taxon>Glomeromycetes</taxon>
        <taxon>Archaeosporales</taxon>
        <taxon>Ambisporaceae</taxon>
        <taxon>Ambispora</taxon>
    </lineage>
</organism>
<dbReference type="SUPFAM" id="SSF81901">
    <property type="entry name" value="HCP-like"/>
    <property type="match status" value="1"/>
</dbReference>
<dbReference type="Proteomes" id="UP000789831">
    <property type="component" value="Unassembled WGS sequence"/>
</dbReference>
<keyword evidence="3" id="KW-1185">Reference proteome</keyword>
<name>A0A9N9BBC5_9GLOM</name>
<dbReference type="InterPro" id="IPR006597">
    <property type="entry name" value="Sel1-like"/>
</dbReference>
<accession>A0A9N9BBC5</accession>
<evidence type="ECO:0000256" key="1">
    <source>
        <dbReference type="ARBA" id="ARBA00038101"/>
    </source>
</evidence>
<dbReference type="AlphaFoldDB" id="A0A9N9BBC5"/>
<reference evidence="2" key="1">
    <citation type="submission" date="2021-06" db="EMBL/GenBank/DDBJ databases">
        <authorList>
            <person name="Kallberg Y."/>
            <person name="Tangrot J."/>
            <person name="Rosling A."/>
        </authorList>
    </citation>
    <scope>NUCLEOTIDE SEQUENCE</scope>
    <source>
        <strain evidence="2">MT106</strain>
    </source>
</reference>
<sequence length="228" mass="26936">DANEENDDENYLSIALKNLLQDFSSITNPGGQDEHLEECVLNWFSKHKEFTQEKTFEHLKQITHKNYNYACLLGFFYHRSFGTRVDRQEAFKWYLQAAENNDAFGQNQVGYFYHSGIGTQRNNERAFYWYQKSSDGGCSNAKHNLGYCYQYGIYVKRNTRYAFYWYSRSAEMGDEFGMCTLADVLLRGIGTNVDVHQVLRLYREAKNLKCMRVDESLRSIFFYCNHLF</sequence>
<feature type="non-terminal residue" evidence="2">
    <location>
        <position position="1"/>
    </location>
</feature>
<dbReference type="InterPro" id="IPR011990">
    <property type="entry name" value="TPR-like_helical_dom_sf"/>
</dbReference>
<dbReference type="PANTHER" id="PTHR11102">
    <property type="entry name" value="SEL-1-LIKE PROTEIN"/>
    <property type="match status" value="1"/>
</dbReference>
<dbReference type="Gene3D" id="1.25.40.10">
    <property type="entry name" value="Tetratricopeptide repeat domain"/>
    <property type="match status" value="1"/>
</dbReference>
<proteinExistence type="inferred from homology"/>
<comment type="caution">
    <text evidence="2">The sequence shown here is derived from an EMBL/GenBank/DDBJ whole genome shotgun (WGS) entry which is preliminary data.</text>
</comment>
<dbReference type="SMART" id="SM00671">
    <property type="entry name" value="SEL1"/>
    <property type="match status" value="4"/>
</dbReference>
<dbReference type="InterPro" id="IPR050767">
    <property type="entry name" value="Sel1_AlgK"/>
</dbReference>
<dbReference type="Pfam" id="PF08238">
    <property type="entry name" value="Sel1"/>
    <property type="match status" value="3"/>
</dbReference>